<evidence type="ECO:0000256" key="1">
    <source>
        <dbReference type="SAM" id="Coils"/>
    </source>
</evidence>
<evidence type="ECO:0000313" key="4">
    <source>
        <dbReference type="Proteomes" id="UP001521116"/>
    </source>
</evidence>
<accession>A0ABR3SRR1</accession>
<evidence type="ECO:0000256" key="2">
    <source>
        <dbReference type="SAM" id="MobiDB-lite"/>
    </source>
</evidence>
<reference evidence="3 4" key="1">
    <citation type="submission" date="2024-02" db="EMBL/GenBank/DDBJ databases">
        <title>De novo assembly and annotation of 12 fungi associated with fruit tree decline syndrome in Ontario, Canada.</title>
        <authorList>
            <person name="Sulman M."/>
            <person name="Ellouze W."/>
            <person name="Ilyukhin E."/>
        </authorList>
    </citation>
    <scope>NUCLEOTIDE SEQUENCE [LARGE SCALE GENOMIC DNA]</scope>
    <source>
        <strain evidence="3 4">M1-105</strain>
    </source>
</reference>
<gene>
    <name evidence="3" type="ORF">SLS56_006128</name>
</gene>
<dbReference type="EMBL" id="JAJVDC020000067">
    <property type="protein sequence ID" value="KAL1627985.1"/>
    <property type="molecule type" value="Genomic_DNA"/>
</dbReference>
<feature type="coiled-coil region" evidence="1">
    <location>
        <begin position="140"/>
        <end position="167"/>
    </location>
</feature>
<evidence type="ECO:0000313" key="3">
    <source>
        <dbReference type="EMBL" id="KAL1627985.1"/>
    </source>
</evidence>
<comment type="caution">
    <text evidence="3">The sequence shown here is derived from an EMBL/GenBank/DDBJ whole genome shotgun (WGS) entry which is preliminary data.</text>
</comment>
<keyword evidence="4" id="KW-1185">Reference proteome</keyword>
<name>A0ABR3SRR1_9PEZI</name>
<feature type="region of interest" description="Disordered" evidence="2">
    <location>
        <begin position="68"/>
        <end position="119"/>
    </location>
</feature>
<protein>
    <submittedName>
        <fullName evidence="3">Uncharacterized protein</fullName>
    </submittedName>
</protein>
<organism evidence="3 4">
    <name type="scientific">Neofusicoccum ribis</name>
    <dbReference type="NCBI Taxonomy" id="45134"/>
    <lineage>
        <taxon>Eukaryota</taxon>
        <taxon>Fungi</taxon>
        <taxon>Dikarya</taxon>
        <taxon>Ascomycota</taxon>
        <taxon>Pezizomycotina</taxon>
        <taxon>Dothideomycetes</taxon>
        <taxon>Dothideomycetes incertae sedis</taxon>
        <taxon>Botryosphaeriales</taxon>
        <taxon>Botryosphaeriaceae</taxon>
        <taxon>Neofusicoccum</taxon>
    </lineage>
</organism>
<proteinExistence type="predicted"/>
<keyword evidence="1" id="KW-0175">Coiled coil</keyword>
<sequence>MANLVPVVVFRPLLMVLPERAARRARIVLLKATHAPFVGIIWAYENWQDYVWKKNVARRDTMGIETMARGQAPATNGGLPSRPIKSTSGKSAVPASLVQASKSKRQRHPQAGRSGTVTAVAAGGARSGTFVGAPADAATASETMRLLKELSAQVEELRATVVKQQGE</sequence>
<dbReference type="Proteomes" id="UP001521116">
    <property type="component" value="Unassembled WGS sequence"/>
</dbReference>